<proteinExistence type="predicted"/>
<feature type="compositionally biased region" description="Basic and acidic residues" evidence="2">
    <location>
        <begin position="331"/>
        <end position="346"/>
    </location>
</feature>
<comment type="caution">
    <text evidence="3">The sequence shown here is derived from an EMBL/GenBank/DDBJ whole genome shotgun (WGS) entry which is preliminary data.</text>
</comment>
<feature type="region of interest" description="Disordered" evidence="2">
    <location>
        <begin position="1"/>
        <end position="346"/>
    </location>
</feature>
<dbReference type="GO" id="GO:0000146">
    <property type="term" value="F:microfilament motor activity"/>
    <property type="evidence" value="ECO:0007669"/>
    <property type="project" value="TreeGrafter"/>
</dbReference>
<evidence type="ECO:0000256" key="1">
    <source>
        <dbReference type="SAM" id="Coils"/>
    </source>
</evidence>
<evidence type="ECO:0008006" key="5">
    <source>
        <dbReference type="Google" id="ProtNLM"/>
    </source>
</evidence>
<feature type="compositionally biased region" description="Polar residues" evidence="2">
    <location>
        <begin position="48"/>
        <end position="59"/>
    </location>
</feature>
<dbReference type="GO" id="GO:0032982">
    <property type="term" value="C:myosin filament"/>
    <property type="evidence" value="ECO:0007669"/>
    <property type="project" value="TreeGrafter"/>
</dbReference>
<feature type="compositionally biased region" description="Polar residues" evidence="2">
    <location>
        <begin position="92"/>
        <end position="102"/>
    </location>
</feature>
<feature type="compositionally biased region" description="Basic and acidic residues" evidence="2">
    <location>
        <begin position="470"/>
        <end position="487"/>
    </location>
</feature>
<accession>A0AAE1C774</accession>
<dbReference type="EMBL" id="JAULSO010000008">
    <property type="protein sequence ID" value="KAK3681107.1"/>
    <property type="molecule type" value="Genomic_DNA"/>
</dbReference>
<dbReference type="AlphaFoldDB" id="A0AAE1C774"/>
<evidence type="ECO:0000313" key="3">
    <source>
        <dbReference type="EMBL" id="KAK3681107.1"/>
    </source>
</evidence>
<evidence type="ECO:0000256" key="2">
    <source>
        <dbReference type="SAM" id="MobiDB-lite"/>
    </source>
</evidence>
<feature type="compositionally biased region" description="Polar residues" evidence="2">
    <location>
        <begin position="250"/>
        <end position="266"/>
    </location>
</feature>
<dbReference type="GO" id="GO:0051015">
    <property type="term" value="F:actin filament binding"/>
    <property type="evidence" value="ECO:0007669"/>
    <property type="project" value="TreeGrafter"/>
</dbReference>
<feature type="region of interest" description="Disordered" evidence="2">
    <location>
        <begin position="459"/>
        <end position="487"/>
    </location>
</feature>
<feature type="region of interest" description="Disordered" evidence="2">
    <location>
        <begin position="831"/>
        <end position="857"/>
    </location>
</feature>
<feature type="compositionally biased region" description="Low complexity" evidence="2">
    <location>
        <begin position="224"/>
        <end position="233"/>
    </location>
</feature>
<organism evidence="3 4">
    <name type="scientific">Podospora appendiculata</name>
    <dbReference type="NCBI Taxonomy" id="314037"/>
    <lineage>
        <taxon>Eukaryota</taxon>
        <taxon>Fungi</taxon>
        <taxon>Dikarya</taxon>
        <taxon>Ascomycota</taxon>
        <taxon>Pezizomycotina</taxon>
        <taxon>Sordariomycetes</taxon>
        <taxon>Sordariomycetidae</taxon>
        <taxon>Sordariales</taxon>
        <taxon>Podosporaceae</taxon>
        <taxon>Podospora</taxon>
    </lineage>
</organism>
<feature type="compositionally biased region" description="Polar residues" evidence="2">
    <location>
        <begin position="153"/>
        <end position="165"/>
    </location>
</feature>
<feature type="compositionally biased region" description="Basic and acidic residues" evidence="2">
    <location>
        <begin position="952"/>
        <end position="963"/>
    </location>
</feature>
<dbReference type="GO" id="GO:0016460">
    <property type="term" value="C:myosin II complex"/>
    <property type="evidence" value="ECO:0007669"/>
    <property type="project" value="TreeGrafter"/>
</dbReference>
<feature type="compositionally biased region" description="Low complexity" evidence="2">
    <location>
        <begin position="268"/>
        <end position="284"/>
    </location>
</feature>
<feature type="region of interest" description="Disordered" evidence="2">
    <location>
        <begin position="934"/>
        <end position="970"/>
    </location>
</feature>
<protein>
    <recommendedName>
        <fullName evidence="5">Myosin heavy chain</fullName>
    </recommendedName>
</protein>
<name>A0AAE1C774_9PEZI</name>
<dbReference type="SUPFAM" id="SSF57997">
    <property type="entry name" value="Tropomyosin"/>
    <property type="match status" value="1"/>
</dbReference>
<keyword evidence="4" id="KW-1185">Reference proteome</keyword>
<dbReference type="GO" id="GO:0005737">
    <property type="term" value="C:cytoplasm"/>
    <property type="evidence" value="ECO:0007669"/>
    <property type="project" value="TreeGrafter"/>
</dbReference>
<dbReference type="Gene3D" id="1.10.287.1490">
    <property type="match status" value="1"/>
</dbReference>
<gene>
    <name evidence="3" type="ORF">B0T22DRAFT_388344</name>
</gene>
<feature type="compositionally biased region" description="Basic and acidic residues" evidence="2">
    <location>
        <begin position="314"/>
        <end position="323"/>
    </location>
</feature>
<dbReference type="SUPFAM" id="SSF90257">
    <property type="entry name" value="Myosin rod fragments"/>
    <property type="match status" value="1"/>
</dbReference>
<keyword evidence="1" id="KW-0175">Coiled coil</keyword>
<dbReference type="Gene3D" id="1.20.5.340">
    <property type="match status" value="1"/>
</dbReference>
<feature type="region of interest" description="Disordered" evidence="2">
    <location>
        <begin position="522"/>
        <end position="574"/>
    </location>
</feature>
<dbReference type="Proteomes" id="UP001270362">
    <property type="component" value="Unassembled WGS sequence"/>
</dbReference>
<feature type="compositionally biased region" description="Basic residues" evidence="2">
    <location>
        <begin position="459"/>
        <end position="469"/>
    </location>
</feature>
<feature type="region of interest" description="Disordered" evidence="2">
    <location>
        <begin position="370"/>
        <end position="406"/>
    </location>
</feature>
<reference evidence="3" key="1">
    <citation type="journal article" date="2023" name="Mol. Phylogenet. Evol.">
        <title>Genome-scale phylogeny and comparative genomics of the fungal order Sordariales.</title>
        <authorList>
            <person name="Hensen N."/>
            <person name="Bonometti L."/>
            <person name="Westerberg I."/>
            <person name="Brannstrom I.O."/>
            <person name="Guillou S."/>
            <person name="Cros-Aarteil S."/>
            <person name="Calhoun S."/>
            <person name="Haridas S."/>
            <person name="Kuo A."/>
            <person name="Mondo S."/>
            <person name="Pangilinan J."/>
            <person name="Riley R."/>
            <person name="LaButti K."/>
            <person name="Andreopoulos B."/>
            <person name="Lipzen A."/>
            <person name="Chen C."/>
            <person name="Yan M."/>
            <person name="Daum C."/>
            <person name="Ng V."/>
            <person name="Clum A."/>
            <person name="Steindorff A."/>
            <person name="Ohm R.A."/>
            <person name="Martin F."/>
            <person name="Silar P."/>
            <person name="Natvig D.O."/>
            <person name="Lalanne C."/>
            <person name="Gautier V."/>
            <person name="Ament-Velasquez S.L."/>
            <person name="Kruys A."/>
            <person name="Hutchinson M.I."/>
            <person name="Powell A.J."/>
            <person name="Barry K."/>
            <person name="Miller A.N."/>
            <person name="Grigoriev I.V."/>
            <person name="Debuchy R."/>
            <person name="Gladieux P."/>
            <person name="Hiltunen Thoren M."/>
            <person name="Johannesson H."/>
        </authorList>
    </citation>
    <scope>NUCLEOTIDE SEQUENCE</scope>
    <source>
        <strain evidence="3">CBS 314.62</strain>
    </source>
</reference>
<feature type="coiled-coil region" evidence="1">
    <location>
        <begin position="715"/>
        <end position="778"/>
    </location>
</feature>
<dbReference type="PANTHER" id="PTHR45615">
    <property type="entry name" value="MYOSIN HEAVY CHAIN, NON-MUSCLE"/>
    <property type="match status" value="1"/>
</dbReference>
<reference evidence="3" key="2">
    <citation type="submission" date="2023-06" db="EMBL/GenBank/DDBJ databases">
        <authorList>
            <consortium name="Lawrence Berkeley National Laboratory"/>
            <person name="Haridas S."/>
            <person name="Hensen N."/>
            <person name="Bonometti L."/>
            <person name="Westerberg I."/>
            <person name="Brannstrom I.O."/>
            <person name="Guillou S."/>
            <person name="Cros-Aarteil S."/>
            <person name="Calhoun S."/>
            <person name="Kuo A."/>
            <person name="Mondo S."/>
            <person name="Pangilinan J."/>
            <person name="Riley R."/>
            <person name="Labutti K."/>
            <person name="Andreopoulos B."/>
            <person name="Lipzen A."/>
            <person name="Chen C."/>
            <person name="Yanf M."/>
            <person name="Daum C."/>
            <person name="Ng V."/>
            <person name="Clum A."/>
            <person name="Steindorff A."/>
            <person name="Ohm R."/>
            <person name="Martin F."/>
            <person name="Silar P."/>
            <person name="Natvig D."/>
            <person name="Lalanne C."/>
            <person name="Gautier V."/>
            <person name="Ament-Velasquez S.L."/>
            <person name="Kruys A."/>
            <person name="Hutchinson M.I."/>
            <person name="Powell A.J."/>
            <person name="Barry K."/>
            <person name="Miller A.N."/>
            <person name="Grigoriev I.V."/>
            <person name="Debuchy R."/>
            <person name="Gladieux P."/>
            <person name="Thoren M.H."/>
            <person name="Johannesson H."/>
        </authorList>
    </citation>
    <scope>NUCLEOTIDE SEQUENCE</scope>
    <source>
        <strain evidence="3">CBS 314.62</strain>
    </source>
</reference>
<feature type="compositionally biased region" description="Basic and acidic residues" evidence="2">
    <location>
        <begin position="23"/>
        <end position="47"/>
    </location>
</feature>
<feature type="compositionally biased region" description="Basic and acidic residues" evidence="2">
    <location>
        <begin position="188"/>
        <end position="220"/>
    </location>
</feature>
<dbReference type="PANTHER" id="PTHR45615:SF40">
    <property type="entry name" value="MYOSIN HEAVY CHAIN, NON-MUSCLE"/>
    <property type="match status" value="1"/>
</dbReference>
<feature type="compositionally biased region" description="Basic and acidic residues" evidence="2">
    <location>
        <begin position="522"/>
        <end position="571"/>
    </location>
</feature>
<feature type="compositionally biased region" description="Pro residues" evidence="2">
    <location>
        <begin position="70"/>
        <end position="80"/>
    </location>
</feature>
<sequence length="988" mass="107842">MDRDRQYLRPRMGGAGTSTSRTISEDRFSSRMAEWSDREQDARERDSLSTTMTMSSQRGQPVKSILRKPMSPPMSPPPPMSRLTTRPRRNSDTSITSSNTPAVGSDSELGSPSHMKSALVPSSGSTSTSTLPRKVLKAKFSGVPEERRGMVNLRSSRASNTSIPSSYHIPPVRSILAPPPHAQYLDSRFGDRRESHDYHRDDRSHDRDHDRDRDRDRDPDTESVSESSDLSASTHATTVASVESDCETDVTPTETIPRSTQSQVRFTPSVIGSGSSVASSTPPSRKVKPRLGTRARPASEADRTVARNGGRTVQDSHADDSDARTVTTQQELKKSQKELETMKTQRDVERSLLQKIEQLEADTKQLREGRAKLEQELGDHSSRLLATSRDKDAAEKERDRERNHKDEVVFKLEEQKAILDEYRSNFELQQAMLDEMDKEREAEREAALHLCPAKGHAYRVGKGTRRNRRGQGEARGQDRVTRDALLEQRDNRDKEILELSAARDQLQADSTTLAAQVATLTDEKKAAEDEQQKIRDAAKEEQDSLKKAAEEEQQKMKTGAEEEQQKLKDAAEEAQQAIKTRVDELEKEKGELEQAKGTLEGEKADLQAKLETAEGQITSLTARVDELESASSDLTARLTSTEDELTALKASATDLENQVATLQSDKTSLQQQLDDVAAAKADLQSQFDSLNTALAGTKAANISLASQKLEISGDMTSMQASLDAARAEVDKLTADNTAALEAAAADKAAALETANAAAVDLASKISTLEAQISSLQAEADKIPTLESQIPALEATIASLQSDADKLPALQAEISALQATITALQTQLSEQQQQHQEQLEQLQQQQQQQPPPPPASEDTAALQTELEATRASLTQRMDEIASLAAGNTALTAQLATTTQQLSTAQQSFETLTTSYNAAASQVIDLQQRVEQLVAMSSGSRRGGSRSRNSSPQKNKDGSKADGRKSGLVVVRNPGDRGAVSVMLQIAAGI</sequence>
<feature type="compositionally biased region" description="Low complexity" evidence="2">
    <location>
        <begin position="831"/>
        <end position="847"/>
    </location>
</feature>
<evidence type="ECO:0000313" key="4">
    <source>
        <dbReference type="Proteomes" id="UP001270362"/>
    </source>
</evidence>